<evidence type="ECO:0000259" key="7">
    <source>
        <dbReference type="Pfam" id="PF09335"/>
    </source>
</evidence>
<evidence type="ECO:0000256" key="6">
    <source>
        <dbReference type="SAM" id="Phobius"/>
    </source>
</evidence>
<dbReference type="InterPro" id="IPR032816">
    <property type="entry name" value="VTT_dom"/>
</dbReference>
<accession>A0A151ABP2</accession>
<dbReference type="Pfam" id="PF09335">
    <property type="entry name" value="VTT_dom"/>
    <property type="match status" value="1"/>
</dbReference>
<keyword evidence="2" id="KW-1003">Cell membrane</keyword>
<keyword evidence="4 6" id="KW-1133">Transmembrane helix</keyword>
<dbReference type="PANTHER" id="PTHR42709:SF6">
    <property type="entry name" value="UNDECAPRENYL PHOSPHATE TRANSPORTER A"/>
    <property type="match status" value="1"/>
</dbReference>
<comment type="subcellular location">
    <subcellularLocation>
        <location evidence="1">Cell membrane</location>
        <topology evidence="1">Multi-pass membrane protein</topology>
    </subcellularLocation>
</comment>
<keyword evidence="3 6" id="KW-0812">Transmembrane</keyword>
<feature type="transmembrane region" description="Helical" evidence="6">
    <location>
        <begin position="12"/>
        <end position="36"/>
    </location>
</feature>
<evidence type="ECO:0000256" key="1">
    <source>
        <dbReference type="ARBA" id="ARBA00004651"/>
    </source>
</evidence>
<dbReference type="PANTHER" id="PTHR42709">
    <property type="entry name" value="ALKALINE PHOSPHATASE LIKE PROTEIN"/>
    <property type="match status" value="1"/>
</dbReference>
<gene>
    <name evidence="8" type="ORF">HAPAU_28760</name>
</gene>
<dbReference type="InterPro" id="IPR051311">
    <property type="entry name" value="DedA_domain"/>
</dbReference>
<dbReference type="Proteomes" id="UP000075321">
    <property type="component" value="Unassembled WGS sequence"/>
</dbReference>
<keyword evidence="9" id="KW-1185">Reference proteome</keyword>
<sequence>MAEGLTGIGLDLVVQYGYLALFVFMFLATSMLFPLLPSEITVPFAAAVLVVGPASFGLFVLAATAGATVGSVVAYYLFAATGDRALARYRDRLRVSDERIERSRRWFRRWGEGSVFWGRLLPVARSIISIPAGFARMDLRRFTAYSAGGSGCFAAGVAALVYRLDISHGPVGFLAARLRGRLAHLSEYATAHPLIAGVSGLCVVLMTLFGIGVVRRRTGPDGT</sequence>
<evidence type="ECO:0000313" key="9">
    <source>
        <dbReference type="Proteomes" id="UP000075321"/>
    </source>
</evidence>
<feature type="domain" description="VTT" evidence="7">
    <location>
        <begin position="37"/>
        <end position="157"/>
    </location>
</feature>
<reference evidence="8 9" key="1">
    <citation type="submission" date="2016-02" db="EMBL/GenBank/DDBJ databases">
        <title>Genome sequence of Halalkalicoccus paucihalophilus DSM 24557.</title>
        <authorList>
            <person name="Poehlein A."/>
            <person name="Daniel R."/>
        </authorList>
    </citation>
    <scope>NUCLEOTIDE SEQUENCE [LARGE SCALE GENOMIC DNA]</scope>
    <source>
        <strain evidence="8 9">DSM 24557</strain>
    </source>
</reference>
<organism evidence="8 9">
    <name type="scientific">Halalkalicoccus paucihalophilus</name>
    <dbReference type="NCBI Taxonomy" id="1008153"/>
    <lineage>
        <taxon>Archaea</taxon>
        <taxon>Methanobacteriati</taxon>
        <taxon>Methanobacteriota</taxon>
        <taxon>Stenosarchaea group</taxon>
        <taxon>Halobacteria</taxon>
        <taxon>Halobacteriales</taxon>
        <taxon>Halococcaceae</taxon>
        <taxon>Halalkalicoccus</taxon>
    </lineage>
</organism>
<keyword evidence="5 6" id="KW-0472">Membrane</keyword>
<dbReference type="AlphaFoldDB" id="A0A151ABP2"/>
<name>A0A151ABP2_9EURY</name>
<feature type="transmembrane region" description="Helical" evidence="6">
    <location>
        <begin position="194"/>
        <end position="214"/>
    </location>
</feature>
<proteinExistence type="predicted"/>
<evidence type="ECO:0000256" key="2">
    <source>
        <dbReference type="ARBA" id="ARBA00022475"/>
    </source>
</evidence>
<dbReference type="PATRIC" id="fig|1008153.3.peg.2950"/>
<comment type="caution">
    <text evidence="8">The sequence shown here is derived from an EMBL/GenBank/DDBJ whole genome shotgun (WGS) entry which is preliminary data.</text>
</comment>
<evidence type="ECO:0000256" key="4">
    <source>
        <dbReference type="ARBA" id="ARBA00022989"/>
    </source>
</evidence>
<evidence type="ECO:0000256" key="3">
    <source>
        <dbReference type="ARBA" id="ARBA00022692"/>
    </source>
</evidence>
<feature type="transmembrane region" description="Helical" evidence="6">
    <location>
        <begin position="56"/>
        <end position="78"/>
    </location>
</feature>
<dbReference type="EMBL" id="LTAZ01000008">
    <property type="protein sequence ID" value="KYH25055.1"/>
    <property type="molecule type" value="Genomic_DNA"/>
</dbReference>
<protein>
    <recommendedName>
        <fullName evidence="7">VTT domain-containing protein</fullName>
    </recommendedName>
</protein>
<feature type="transmembrane region" description="Helical" evidence="6">
    <location>
        <begin position="142"/>
        <end position="162"/>
    </location>
</feature>
<evidence type="ECO:0000256" key="5">
    <source>
        <dbReference type="ARBA" id="ARBA00023136"/>
    </source>
</evidence>
<dbReference type="OrthoDB" id="204088at2157"/>
<evidence type="ECO:0000313" key="8">
    <source>
        <dbReference type="EMBL" id="KYH25055.1"/>
    </source>
</evidence>
<dbReference type="RefSeq" id="WP_066383828.1">
    <property type="nucleotide sequence ID" value="NZ_LTAZ01000008.1"/>
</dbReference>
<dbReference type="GO" id="GO:0005886">
    <property type="term" value="C:plasma membrane"/>
    <property type="evidence" value="ECO:0007669"/>
    <property type="project" value="UniProtKB-SubCell"/>
</dbReference>